<reference evidence="2" key="2">
    <citation type="submission" date="2015-01" db="EMBL/GenBank/DDBJ databases">
        <title>Evolutionary Origins and Diversification of the Mycorrhizal Mutualists.</title>
        <authorList>
            <consortium name="DOE Joint Genome Institute"/>
            <consortium name="Mycorrhizal Genomics Consortium"/>
            <person name="Kohler A."/>
            <person name="Kuo A."/>
            <person name="Nagy L.G."/>
            <person name="Floudas D."/>
            <person name="Copeland A."/>
            <person name="Barry K.W."/>
            <person name="Cichocki N."/>
            <person name="Veneault-Fourrey C."/>
            <person name="LaButti K."/>
            <person name="Lindquist E.A."/>
            <person name="Lipzen A."/>
            <person name="Lundell T."/>
            <person name="Morin E."/>
            <person name="Murat C."/>
            <person name="Riley R."/>
            <person name="Ohm R."/>
            <person name="Sun H."/>
            <person name="Tunlid A."/>
            <person name="Henrissat B."/>
            <person name="Grigoriev I.V."/>
            <person name="Hibbett D.S."/>
            <person name="Martin F."/>
        </authorList>
    </citation>
    <scope>NUCLEOTIDE SEQUENCE [LARGE SCALE GENOMIC DNA]</scope>
    <source>
        <strain evidence="2">Marx 270</strain>
    </source>
</reference>
<evidence type="ECO:0000313" key="1">
    <source>
        <dbReference type="EMBL" id="KIO10252.1"/>
    </source>
</evidence>
<gene>
    <name evidence="1" type="ORF">M404DRAFT_995449</name>
</gene>
<proteinExistence type="predicted"/>
<dbReference type="AlphaFoldDB" id="A0A0C3KKX5"/>
<reference evidence="1 2" key="1">
    <citation type="submission" date="2014-04" db="EMBL/GenBank/DDBJ databases">
        <authorList>
            <consortium name="DOE Joint Genome Institute"/>
            <person name="Kuo A."/>
            <person name="Kohler A."/>
            <person name="Costa M.D."/>
            <person name="Nagy L.G."/>
            <person name="Floudas D."/>
            <person name="Copeland A."/>
            <person name="Barry K.W."/>
            <person name="Cichocki N."/>
            <person name="Veneault-Fourrey C."/>
            <person name="LaButti K."/>
            <person name="Lindquist E.A."/>
            <person name="Lipzen A."/>
            <person name="Lundell T."/>
            <person name="Morin E."/>
            <person name="Murat C."/>
            <person name="Sun H."/>
            <person name="Tunlid A."/>
            <person name="Henrissat B."/>
            <person name="Grigoriev I.V."/>
            <person name="Hibbett D.S."/>
            <person name="Martin F."/>
            <person name="Nordberg H.P."/>
            <person name="Cantor M.N."/>
            <person name="Hua S.X."/>
        </authorList>
    </citation>
    <scope>NUCLEOTIDE SEQUENCE [LARGE SCALE GENOMIC DNA]</scope>
    <source>
        <strain evidence="1 2">Marx 270</strain>
    </source>
</reference>
<name>A0A0C3KKX5_PISTI</name>
<dbReference type="EMBL" id="KN831952">
    <property type="protein sequence ID" value="KIO10252.1"/>
    <property type="molecule type" value="Genomic_DNA"/>
</dbReference>
<organism evidence="1 2">
    <name type="scientific">Pisolithus tinctorius Marx 270</name>
    <dbReference type="NCBI Taxonomy" id="870435"/>
    <lineage>
        <taxon>Eukaryota</taxon>
        <taxon>Fungi</taxon>
        <taxon>Dikarya</taxon>
        <taxon>Basidiomycota</taxon>
        <taxon>Agaricomycotina</taxon>
        <taxon>Agaricomycetes</taxon>
        <taxon>Agaricomycetidae</taxon>
        <taxon>Boletales</taxon>
        <taxon>Sclerodermatineae</taxon>
        <taxon>Pisolithaceae</taxon>
        <taxon>Pisolithus</taxon>
    </lineage>
</organism>
<accession>A0A0C3KKX5</accession>
<dbReference type="InParanoid" id="A0A0C3KKX5"/>
<evidence type="ECO:0000313" key="2">
    <source>
        <dbReference type="Proteomes" id="UP000054217"/>
    </source>
</evidence>
<protein>
    <submittedName>
        <fullName evidence="1">Uncharacterized protein</fullName>
    </submittedName>
</protein>
<dbReference type="Proteomes" id="UP000054217">
    <property type="component" value="Unassembled WGS sequence"/>
</dbReference>
<keyword evidence="2" id="KW-1185">Reference proteome</keyword>
<dbReference type="HOGENOM" id="CLU_2224321_0_0_1"/>
<sequence length="106" mass="11761">MIMIRFANVMSQRGLVGFCLSWKFTSFYLTYALGPSVGTHAMPDDLNSPLRAWGSPPFLDSPRISCLTADTIDPVYVQLGAHAIKRRNLFGDYIFTHVFDSVSGLA</sequence>